<proteinExistence type="predicted"/>
<reference evidence="1 2" key="3">
    <citation type="journal article" date="2022" name="Microbiol. Spectr.">
        <title>Folding features and dynamics of 3D genome architecture in plant fungal pathogens.</title>
        <authorList>
            <person name="Xia C."/>
        </authorList>
    </citation>
    <scope>NUCLEOTIDE SEQUENCE [LARGE SCALE GENOMIC DNA]</scope>
    <source>
        <strain evidence="1 2">93-210</strain>
    </source>
</reference>
<sequence length="501" mass="56779">MGKANWQTWKDLMKAQFNTSTWRPKMKEAFRNENPDPSIHVISTWCVAQHRRLECISPGLSMKEINEEILERCPGTLANCVTCRIPDLTVDLTILINTMEDIINTVNRDRKPFKENSYKRTGGQENPLPDNKKETPSPGRTPASGECFNCGEKGHRCQDCPKPQKKIMEVDGELQPEDPAESDSEPSSDFELMPTTPDENYRYEVIHADIGDDMCINSIQGESSLPQQWDPNMKVGHISDAKLLVTKPEKGRSYTLGKTSYTSVTFEGQMIKTLLDIGAPCSCTSSLFLEKCYPEWQSHLLPVPRAKFSSCNSAMKALGIYGIDIFQSRDRFYTVGGDWKRKFQICHIKTTITDKVTTNNVELLHEITSFESEYLSQASLSNLLSDQQKKDILQVCFKFKEAFCTTEEPIGNITGHDMKLEPTVSSPYPPILRRPPYPSNPKSREALTTHIQELLDFKVIRKVGHNEQVDITTPVIIAWHNDTSRMVGDFRCLNNCTIITP</sequence>
<evidence type="ECO:0000313" key="2">
    <source>
        <dbReference type="Proteomes" id="UP001060170"/>
    </source>
</evidence>
<reference evidence="2" key="1">
    <citation type="journal article" date="2018" name="BMC Genomics">
        <title>Genomic insights into host adaptation between the wheat stripe rust pathogen (Puccinia striiformis f. sp. tritici) and the barley stripe rust pathogen (Puccinia striiformis f. sp. hordei).</title>
        <authorList>
            <person name="Xia C."/>
            <person name="Wang M."/>
            <person name="Yin C."/>
            <person name="Cornejo O.E."/>
            <person name="Hulbert S.H."/>
            <person name="Chen X."/>
        </authorList>
    </citation>
    <scope>NUCLEOTIDE SEQUENCE [LARGE SCALE GENOMIC DNA]</scope>
    <source>
        <strain evidence="2">93-210</strain>
    </source>
</reference>
<protein>
    <submittedName>
        <fullName evidence="1">Uncharacterized protein</fullName>
    </submittedName>
</protein>
<comment type="caution">
    <text evidence="1">The sequence shown here is derived from an EMBL/GenBank/DDBJ whole genome shotgun (WGS) entry which is preliminary data.</text>
</comment>
<keyword evidence="2" id="KW-1185">Reference proteome</keyword>
<name>A0ACC0EA99_9BASI</name>
<reference evidence="2" key="2">
    <citation type="journal article" date="2018" name="Mol. Plant Microbe Interact.">
        <title>Genome sequence resources for the wheat stripe rust pathogen (Puccinia striiformis f. sp. tritici) and the barley stripe rust pathogen (Puccinia striiformis f. sp. hordei).</title>
        <authorList>
            <person name="Xia C."/>
            <person name="Wang M."/>
            <person name="Yin C."/>
            <person name="Cornejo O.E."/>
            <person name="Hulbert S.H."/>
            <person name="Chen X."/>
        </authorList>
    </citation>
    <scope>NUCLEOTIDE SEQUENCE [LARGE SCALE GENOMIC DNA]</scope>
    <source>
        <strain evidence="2">93-210</strain>
    </source>
</reference>
<evidence type="ECO:0000313" key="1">
    <source>
        <dbReference type="EMBL" id="KAI7947514.1"/>
    </source>
</evidence>
<dbReference type="Proteomes" id="UP001060170">
    <property type="component" value="Chromosome 9"/>
</dbReference>
<accession>A0ACC0EA99</accession>
<organism evidence="1 2">
    <name type="scientific">Puccinia striiformis f. sp. tritici</name>
    <dbReference type="NCBI Taxonomy" id="168172"/>
    <lineage>
        <taxon>Eukaryota</taxon>
        <taxon>Fungi</taxon>
        <taxon>Dikarya</taxon>
        <taxon>Basidiomycota</taxon>
        <taxon>Pucciniomycotina</taxon>
        <taxon>Pucciniomycetes</taxon>
        <taxon>Pucciniales</taxon>
        <taxon>Pucciniaceae</taxon>
        <taxon>Puccinia</taxon>
    </lineage>
</organism>
<gene>
    <name evidence="1" type="ORF">MJO28_009422</name>
</gene>
<dbReference type="EMBL" id="CM045873">
    <property type="protein sequence ID" value="KAI7947514.1"/>
    <property type="molecule type" value="Genomic_DNA"/>
</dbReference>